<reference evidence="6" key="1">
    <citation type="journal article" date="2013" name="Nature">
        <title>Draft genome of the wheat A-genome progenitor Triticum urartu.</title>
        <authorList>
            <person name="Ling H.Q."/>
            <person name="Zhao S."/>
            <person name="Liu D."/>
            <person name="Wang J."/>
            <person name="Sun H."/>
            <person name="Zhang C."/>
            <person name="Fan H."/>
            <person name="Li D."/>
            <person name="Dong L."/>
            <person name="Tao Y."/>
            <person name="Gao C."/>
            <person name="Wu H."/>
            <person name="Li Y."/>
            <person name="Cui Y."/>
            <person name="Guo X."/>
            <person name="Zheng S."/>
            <person name="Wang B."/>
            <person name="Yu K."/>
            <person name="Liang Q."/>
            <person name="Yang W."/>
            <person name="Lou X."/>
            <person name="Chen J."/>
            <person name="Feng M."/>
            <person name="Jian J."/>
            <person name="Zhang X."/>
            <person name="Luo G."/>
            <person name="Jiang Y."/>
            <person name="Liu J."/>
            <person name="Wang Z."/>
            <person name="Sha Y."/>
            <person name="Zhang B."/>
            <person name="Wu H."/>
            <person name="Tang D."/>
            <person name="Shen Q."/>
            <person name="Xue P."/>
            <person name="Zou S."/>
            <person name="Wang X."/>
            <person name="Liu X."/>
            <person name="Wang F."/>
            <person name="Yang Y."/>
            <person name="An X."/>
            <person name="Dong Z."/>
            <person name="Zhang K."/>
            <person name="Zhang X."/>
            <person name="Luo M.C."/>
            <person name="Dvorak J."/>
            <person name="Tong Y."/>
            <person name="Wang J."/>
            <person name="Yang H."/>
            <person name="Li Z."/>
            <person name="Wang D."/>
            <person name="Zhang A."/>
            <person name="Wang J."/>
        </authorList>
    </citation>
    <scope>NUCLEOTIDE SEQUENCE</scope>
</reference>
<dbReference type="EMBL" id="KD111939">
    <property type="protein sequence ID" value="EMS60235.1"/>
    <property type="molecule type" value="Genomic_DNA"/>
</dbReference>
<evidence type="ECO:0000256" key="3">
    <source>
        <dbReference type="ARBA" id="ARBA00022525"/>
    </source>
</evidence>
<comment type="subunit">
    <text evidence="2 4">Homodimer.</text>
</comment>
<comment type="function">
    <text evidence="4">Dirigent proteins impart stereoselectivity on the phenoxy radical-coupling reaction, yielding optically active lignans from two molecules of coniferyl alcohol in the biosynthesis of lignans, flavonolignans, and alkaloids and thus plays a central role in plant secondary metabolism.</text>
</comment>
<organism evidence="6">
    <name type="scientific">Triticum urartu</name>
    <name type="common">Red wild einkorn</name>
    <name type="synonym">Crithodium urartu</name>
    <dbReference type="NCBI Taxonomy" id="4572"/>
    <lineage>
        <taxon>Eukaryota</taxon>
        <taxon>Viridiplantae</taxon>
        <taxon>Streptophyta</taxon>
        <taxon>Embryophyta</taxon>
        <taxon>Tracheophyta</taxon>
        <taxon>Spermatophyta</taxon>
        <taxon>Magnoliopsida</taxon>
        <taxon>Liliopsida</taxon>
        <taxon>Poales</taxon>
        <taxon>Poaceae</taxon>
        <taxon>BOP clade</taxon>
        <taxon>Pooideae</taxon>
        <taxon>Triticodae</taxon>
        <taxon>Triticeae</taxon>
        <taxon>Triticinae</taxon>
        <taxon>Triticum</taxon>
    </lineage>
</organism>
<gene>
    <name evidence="6" type="ORF">TRIUR3_21785</name>
</gene>
<dbReference type="Pfam" id="PF03018">
    <property type="entry name" value="Dirigent"/>
    <property type="match status" value="1"/>
</dbReference>
<dbReference type="eggNOG" id="ENOG502R3T6">
    <property type="taxonomic scope" value="Eukaryota"/>
</dbReference>
<comment type="similarity">
    <text evidence="1 4">Belongs to the plant dirigent protein family.</text>
</comment>
<dbReference type="OMA" id="WRTAFME"/>
<keyword evidence="3 4" id="KW-0964">Secreted</keyword>
<proteinExistence type="inferred from homology"/>
<feature type="region of interest" description="Disordered" evidence="5">
    <location>
        <begin position="233"/>
        <end position="279"/>
    </location>
</feature>
<dbReference type="AlphaFoldDB" id="M8A6A3"/>
<dbReference type="InterPro" id="IPR044859">
    <property type="entry name" value="Allene_oxi_cyc_Dirigent"/>
</dbReference>
<protein>
    <recommendedName>
        <fullName evidence="4">Dirigent protein</fullName>
    </recommendedName>
</protein>
<dbReference type="STRING" id="4572.M8A6A3"/>
<evidence type="ECO:0000256" key="2">
    <source>
        <dbReference type="ARBA" id="ARBA00011738"/>
    </source>
</evidence>
<dbReference type="PANTHER" id="PTHR21495">
    <property type="entry name" value="NUCLEOPORIN-RELATED"/>
    <property type="match status" value="1"/>
</dbReference>
<name>M8A6A3_TRIUA</name>
<evidence type="ECO:0000313" key="6">
    <source>
        <dbReference type="EMBL" id="EMS60235.1"/>
    </source>
</evidence>
<accession>M8A6A3</accession>
<sequence length="279" mass="29442">MATIVGYMYIYSSYHEVHSSFHMIHPTITSAIIASMPRVLFLVGLTLALATATAAARSRQIHLRFYMHDITGGPGQTAVQLVKGPGPAHPFMPGAHFGDTTVIDDALTEGPSGASRAVGRAQGSYMLAGLKEPVLMVSMTVALTGGPYNGSTIAVVGRDDISAAVRELAVAGGTGAFRKATGHVLWRTAFMELGLQKQFPAIYPCSKQKKALGGQTGAAAWYPSPDPDEVVVLGSDPTPEVEEVKRPRLTRAATAAPAGETRQARSRGWSSGELGRLRA</sequence>
<dbReference type="GO" id="GO:0048046">
    <property type="term" value="C:apoplast"/>
    <property type="evidence" value="ECO:0007669"/>
    <property type="project" value="UniProtKB-SubCell"/>
</dbReference>
<feature type="compositionally biased region" description="Low complexity" evidence="5">
    <location>
        <begin position="250"/>
        <end position="261"/>
    </location>
</feature>
<comment type="subcellular location">
    <subcellularLocation>
        <location evidence="4">Secreted</location>
        <location evidence="4">Extracellular space</location>
        <location evidence="4">Apoplast</location>
    </subcellularLocation>
</comment>
<dbReference type="InterPro" id="IPR004265">
    <property type="entry name" value="Dirigent"/>
</dbReference>
<evidence type="ECO:0000256" key="1">
    <source>
        <dbReference type="ARBA" id="ARBA00010746"/>
    </source>
</evidence>
<evidence type="ECO:0000256" key="4">
    <source>
        <dbReference type="RuleBase" id="RU363099"/>
    </source>
</evidence>
<keyword evidence="4" id="KW-0052">Apoplast</keyword>
<dbReference type="Gene3D" id="2.40.480.10">
    <property type="entry name" value="Allene oxide cyclase-like"/>
    <property type="match status" value="1"/>
</dbReference>
<evidence type="ECO:0000256" key="5">
    <source>
        <dbReference type="SAM" id="MobiDB-lite"/>
    </source>
</evidence>
<dbReference type="GO" id="GO:0009699">
    <property type="term" value="P:phenylpropanoid biosynthetic process"/>
    <property type="evidence" value="ECO:0007669"/>
    <property type="project" value="UniProtKB-ARBA"/>
</dbReference>